<dbReference type="CDD" id="cd06171">
    <property type="entry name" value="Sigma70_r4"/>
    <property type="match status" value="1"/>
</dbReference>
<dbReference type="InterPro" id="IPR013325">
    <property type="entry name" value="RNA_pol_sigma_r2"/>
</dbReference>
<dbReference type="GO" id="GO:0016987">
    <property type="term" value="F:sigma factor activity"/>
    <property type="evidence" value="ECO:0007669"/>
    <property type="project" value="UniProtKB-KW"/>
</dbReference>
<comment type="similarity">
    <text evidence="1">Belongs to the sigma-70 factor family. ECF subfamily.</text>
</comment>
<evidence type="ECO:0000259" key="6">
    <source>
        <dbReference type="Pfam" id="PF08281"/>
    </source>
</evidence>
<dbReference type="GO" id="GO:0003677">
    <property type="term" value="F:DNA binding"/>
    <property type="evidence" value="ECO:0007669"/>
    <property type="project" value="InterPro"/>
</dbReference>
<evidence type="ECO:0000256" key="4">
    <source>
        <dbReference type="ARBA" id="ARBA00023163"/>
    </source>
</evidence>
<feature type="domain" description="RNA polymerase sigma factor 70 region 4 type 2" evidence="6">
    <location>
        <begin position="151"/>
        <end position="200"/>
    </location>
</feature>
<name>A0A4R2NHW8_9BACL</name>
<dbReference type="InterPro" id="IPR039425">
    <property type="entry name" value="RNA_pol_sigma-70-like"/>
</dbReference>
<dbReference type="InterPro" id="IPR013249">
    <property type="entry name" value="RNA_pol_sigma70_r4_t2"/>
</dbReference>
<dbReference type="InterPro" id="IPR013324">
    <property type="entry name" value="RNA_pol_sigma_r3/r4-like"/>
</dbReference>
<dbReference type="SUPFAM" id="SSF88946">
    <property type="entry name" value="Sigma2 domain of RNA polymerase sigma factors"/>
    <property type="match status" value="1"/>
</dbReference>
<comment type="caution">
    <text evidence="7">The sequence shown here is derived from an EMBL/GenBank/DDBJ whole genome shotgun (WGS) entry which is preliminary data.</text>
</comment>
<dbReference type="InterPro" id="IPR014284">
    <property type="entry name" value="RNA_pol_sigma-70_dom"/>
</dbReference>
<dbReference type="NCBIfam" id="TIGR02937">
    <property type="entry name" value="sigma70-ECF"/>
    <property type="match status" value="1"/>
</dbReference>
<dbReference type="Pfam" id="PF08281">
    <property type="entry name" value="Sigma70_r4_2"/>
    <property type="match status" value="1"/>
</dbReference>
<dbReference type="PANTHER" id="PTHR43133">
    <property type="entry name" value="RNA POLYMERASE ECF-TYPE SIGMA FACTO"/>
    <property type="match status" value="1"/>
</dbReference>
<sequence>MTVPFFFNFEPFTSPPPCDNFKRIIEEGGESLRKKSDQELMKLIEQKHRSAFEELYDRYINLIYSYSLKITKGNQEKAKEIVQHVFLRIWTTKSRYDPNKGLLINWLITVTRNISIDFIRKEKKHEEKQQMMVAETVITQESKPFQNIHIEDAKKRLTDEQQRLIRLLYWEGYSLREIAAMEEEPIGTVKSRLHQSLKRMRQHLKTEKEGRVDGQ</sequence>
<keyword evidence="8" id="KW-1185">Reference proteome</keyword>
<dbReference type="Gene3D" id="1.10.1740.10">
    <property type="match status" value="1"/>
</dbReference>
<dbReference type="SUPFAM" id="SSF88659">
    <property type="entry name" value="Sigma3 and sigma4 domains of RNA polymerase sigma factors"/>
    <property type="match status" value="1"/>
</dbReference>
<dbReference type="InterPro" id="IPR007627">
    <property type="entry name" value="RNA_pol_sigma70_r2"/>
</dbReference>
<evidence type="ECO:0000256" key="3">
    <source>
        <dbReference type="ARBA" id="ARBA00023082"/>
    </source>
</evidence>
<dbReference type="EMBL" id="SLXK01000046">
    <property type="protein sequence ID" value="TCP21069.1"/>
    <property type="molecule type" value="Genomic_DNA"/>
</dbReference>
<dbReference type="Pfam" id="PF04542">
    <property type="entry name" value="Sigma70_r2"/>
    <property type="match status" value="1"/>
</dbReference>
<dbReference type="AlphaFoldDB" id="A0A4R2NHW8"/>
<keyword evidence="2" id="KW-0805">Transcription regulation</keyword>
<dbReference type="Proteomes" id="UP000295416">
    <property type="component" value="Unassembled WGS sequence"/>
</dbReference>
<evidence type="ECO:0000313" key="8">
    <source>
        <dbReference type="Proteomes" id="UP000295416"/>
    </source>
</evidence>
<keyword evidence="3" id="KW-0731">Sigma factor</keyword>
<dbReference type="PANTHER" id="PTHR43133:SF62">
    <property type="entry name" value="RNA POLYMERASE SIGMA FACTOR SIGZ"/>
    <property type="match status" value="1"/>
</dbReference>
<keyword evidence="4" id="KW-0804">Transcription</keyword>
<feature type="domain" description="RNA polymerase sigma-70 region 2" evidence="5">
    <location>
        <begin position="55"/>
        <end position="124"/>
    </location>
</feature>
<dbReference type="GO" id="GO:0006352">
    <property type="term" value="P:DNA-templated transcription initiation"/>
    <property type="evidence" value="ECO:0007669"/>
    <property type="project" value="InterPro"/>
</dbReference>
<evidence type="ECO:0000313" key="7">
    <source>
        <dbReference type="EMBL" id="TCP21069.1"/>
    </source>
</evidence>
<proteinExistence type="inferred from homology"/>
<accession>A0A4R2NHW8</accession>
<reference evidence="7 8" key="1">
    <citation type="submission" date="2019-03" db="EMBL/GenBank/DDBJ databases">
        <title>Genomic Encyclopedia of Type Strains, Phase IV (KMG-IV): sequencing the most valuable type-strain genomes for metagenomic binning, comparative biology and taxonomic classification.</title>
        <authorList>
            <person name="Goeker M."/>
        </authorList>
    </citation>
    <scope>NUCLEOTIDE SEQUENCE [LARGE SCALE GENOMIC DNA]</scope>
    <source>
        <strain evidence="7 8">DSM 19377</strain>
    </source>
</reference>
<evidence type="ECO:0000256" key="1">
    <source>
        <dbReference type="ARBA" id="ARBA00010641"/>
    </source>
</evidence>
<evidence type="ECO:0000256" key="2">
    <source>
        <dbReference type="ARBA" id="ARBA00023015"/>
    </source>
</evidence>
<gene>
    <name evidence="7" type="ORF">EV207_14619</name>
</gene>
<protein>
    <submittedName>
        <fullName evidence="7">RNA polymerase sigma-70 factor (ECF subfamily)</fullName>
    </submittedName>
</protein>
<dbReference type="InterPro" id="IPR036388">
    <property type="entry name" value="WH-like_DNA-bd_sf"/>
</dbReference>
<dbReference type="Gene3D" id="1.10.10.10">
    <property type="entry name" value="Winged helix-like DNA-binding domain superfamily/Winged helix DNA-binding domain"/>
    <property type="match status" value="1"/>
</dbReference>
<organism evidence="7 8">
    <name type="scientific">Scopulibacillus darangshiensis</name>
    <dbReference type="NCBI Taxonomy" id="442528"/>
    <lineage>
        <taxon>Bacteria</taxon>
        <taxon>Bacillati</taxon>
        <taxon>Bacillota</taxon>
        <taxon>Bacilli</taxon>
        <taxon>Bacillales</taxon>
        <taxon>Sporolactobacillaceae</taxon>
        <taxon>Scopulibacillus</taxon>
    </lineage>
</organism>
<evidence type="ECO:0000259" key="5">
    <source>
        <dbReference type="Pfam" id="PF04542"/>
    </source>
</evidence>